<organism evidence="1 2">
    <name type="scientific">Amycolatopsis thermophila</name>
    <dbReference type="NCBI Taxonomy" id="206084"/>
    <lineage>
        <taxon>Bacteria</taxon>
        <taxon>Bacillati</taxon>
        <taxon>Actinomycetota</taxon>
        <taxon>Actinomycetes</taxon>
        <taxon>Pseudonocardiales</taxon>
        <taxon>Pseudonocardiaceae</taxon>
        <taxon>Amycolatopsis</taxon>
    </lineage>
</organism>
<keyword evidence="2" id="KW-1185">Reference proteome</keyword>
<reference evidence="1 2" key="1">
    <citation type="submission" date="2023-07" db="EMBL/GenBank/DDBJ databases">
        <title>Sequencing the genomes of 1000 actinobacteria strains.</title>
        <authorList>
            <person name="Klenk H.-P."/>
        </authorList>
    </citation>
    <scope>NUCLEOTIDE SEQUENCE [LARGE SCALE GENOMIC DNA]</scope>
    <source>
        <strain evidence="1 2">DSM 45805</strain>
    </source>
</reference>
<sequence>MPSQSEARPADLAPRLAKSLEELQSARLGGDEVRDLLQGLATVAAAVTRVLDDLRACPVLREREHELGLLAYQTIHSKLEQAAAAAEDLEVGVEALCRLLPEHAPGSG</sequence>
<accession>A0ABU0EX72</accession>
<protein>
    <submittedName>
        <fullName evidence="1">Uncharacterized protein</fullName>
    </submittedName>
</protein>
<evidence type="ECO:0000313" key="2">
    <source>
        <dbReference type="Proteomes" id="UP001229651"/>
    </source>
</evidence>
<comment type="caution">
    <text evidence="1">The sequence shown here is derived from an EMBL/GenBank/DDBJ whole genome shotgun (WGS) entry which is preliminary data.</text>
</comment>
<evidence type="ECO:0000313" key="1">
    <source>
        <dbReference type="EMBL" id="MDQ0379919.1"/>
    </source>
</evidence>
<dbReference type="Proteomes" id="UP001229651">
    <property type="component" value="Unassembled WGS sequence"/>
</dbReference>
<dbReference type="RefSeq" id="WP_306993524.1">
    <property type="nucleotide sequence ID" value="NZ_JAUSUT010000001.1"/>
</dbReference>
<dbReference type="EMBL" id="JAUSUT010000001">
    <property type="protein sequence ID" value="MDQ0379919.1"/>
    <property type="molecule type" value="Genomic_DNA"/>
</dbReference>
<name>A0ABU0EX72_9PSEU</name>
<gene>
    <name evidence="1" type="ORF">FB470_003913</name>
</gene>
<proteinExistence type="predicted"/>